<name>A0A7W3MVA0_9ACTN</name>
<accession>A0A7W3MVA0</accession>
<feature type="signal peptide" evidence="1">
    <location>
        <begin position="1"/>
        <end position="17"/>
    </location>
</feature>
<dbReference type="GO" id="GO:0016042">
    <property type="term" value="P:lipid catabolic process"/>
    <property type="evidence" value="ECO:0007669"/>
    <property type="project" value="InterPro"/>
</dbReference>
<dbReference type="EMBL" id="JACJII010000001">
    <property type="protein sequence ID" value="MBA9002577.1"/>
    <property type="molecule type" value="Genomic_DNA"/>
</dbReference>
<organism evidence="2 3">
    <name type="scientific">Thermomonospora cellulosilytica</name>
    <dbReference type="NCBI Taxonomy" id="1411118"/>
    <lineage>
        <taxon>Bacteria</taxon>
        <taxon>Bacillati</taxon>
        <taxon>Actinomycetota</taxon>
        <taxon>Actinomycetes</taxon>
        <taxon>Streptosporangiales</taxon>
        <taxon>Thermomonosporaceae</taxon>
        <taxon>Thermomonospora</taxon>
    </lineage>
</organism>
<feature type="chain" id="PRO_5038711281" evidence="1">
    <location>
        <begin position="18"/>
        <end position="398"/>
    </location>
</feature>
<keyword evidence="1" id="KW-0732">Signal</keyword>
<dbReference type="GO" id="GO:0004806">
    <property type="term" value="F:triacylglycerol lipase activity"/>
    <property type="evidence" value="ECO:0007669"/>
    <property type="project" value="InterPro"/>
</dbReference>
<dbReference type="PANTHER" id="PTHR34853:SF1">
    <property type="entry name" value="LIPASE 5"/>
    <property type="match status" value="1"/>
</dbReference>
<evidence type="ECO:0000313" key="3">
    <source>
        <dbReference type="Proteomes" id="UP000539313"/>
    </source>
</evidence>
<dbReference type="Gene3D" id="3.40.50.1820">
    <property type="entry name" value="alpha/beta hydrolase"/>
    <property type="match status" value="1"/>
</dbReference>
<dbReference type="SUPFAM" id="SSF53474">
    <property type="entry name" value="alpha/beta-Hydrolases"/>
    <property type="match status" value="1"/>
</dbReference>
<reference evidence="2 3" key="1">
    <citation type="submission" date="2020-08" db="EMBL/GenBank/DDBJ databases">
        <title>Sequencing the genomes of 1000 actinobacteria strains.</title>
        <authorList>
            <person name="Klenk H.-P."/>
        </authorList>
    </citation>
    <scope>NUCLEOTIDE SEQUENCE [LARGE SCALE GENOMIC DNA]</scope>
    <source>
        <strain evidence="2 3">DSM 45823</strain>
    </source>
</reference>
<dbReference type="InterPro" id="IPR005152">
    <property type="entry name" value="Lipase_secreted"/>
</dbReference>
<sequence length="398" mass="41879">MSAVLAAASVAVAPAQAAVASTPGEDSFYTPPSSLNGRPGDVIRSRSSVFTLAPIIKTPYPGVKSWQVMYQTQSGTGEPIAVTGTVLVPTKAWTGGGDRPLVSYGVGTRGLGDDCAPSYTMSQGTDYEGLFITSALSQGWAVAITDMQGLGTPGMHTYEVGKVQGRAVLDMARAALKLEGTGLNARTPVGLMGYSQGGTSVGWAAQLAGSYAPELNLKGVAAGGVPADLIAVADHLDGNMALAFAFMAAVGFDAAYPELNLEGYLNDRGRQLLQKAQDVCLTSIDGVTTLIDTAFDDIADYVTTNPLETEVWRNRLNEHRLGSVRPDVPVLQYQGRIDNIIPYGQAATLRQDWCRLGANLTWRPDPIGTHVTGMVAYLPQATSFLADRFAGRPTSGNC</sequence>
<dbReference type="PANTHER" id="PTHR34853">
    <property type="match status" value="1"/>
</dbReference>
<evidence type="ECO:0000313" key="2">
    <source>
        <dbReference type="EMBL" id="MBA9002577.1"/>
    </source>
</evidence>
<dbReference type="AlphaFoldDB" id="A0A7W3MVA0"/>
<evidence type="ECO:0000256" key="1">
    <source>
        <dbReference type="SAM" id="SignalP"/>
    </source>
</evidence>
<dbReference type="RefSeq" id="WP_246442013.1">
    <property type="nucleotide sequence ID" value="NZ_JACJII010000001.1"/>
</dbReference>
<dbReference type="Gene3D" id="1.10.260.130">
    <property type="match status" value="1"/>
</dbReference>
<protein>
    <submittedName>
        <fullName evidence="2">Pimeloyl-ACP methyl ester carboxylesterase</fullName>
    </submittedName>
</protein>
<dbReference type="Proteomes" id="UP000539313">
    <property type="component" value="Unassembled WGS sequence"/>
</dbReference>
<keyword evidence="3" id="KW-1185">Reference proteome</keyword>
<dbReference type="InterPro" id="IPR029058">
    <property type="entry name" value="AB_hydrolase_fold"/>
</dbReference>
<proteinExistence type="predicted"/>
<comment type="caution">
    <text evidence="2">The sequence shown here is derived from an EMBL/GenBank/DDBJ whole genome shotgun (WGS) entry which is preliminary data.</text>
</comment>
<dbReference type="PIRSF" id="PIRSF029171">
    <property type="entry name" value="Esterase_LipA"/>
    <property type="match status" value="1"/>
</dbReference>
<dbReference type="Pfam" id="PF03583">
    <property type="entry name" value="LIP"/>
    <property type="match status" value="1"/>
</dbReference>
<gene>
    <name evidence="2" type="ORF">HNR21_001459</name>
</gene>